<reference evidence="1" key="1">
    <citation type="submission" date="2021-03" db="EMBL/GenBank/DDBJ databases">
        <title>Draft genome sequence of rust myrtle Austropuccinia psidii MF-1, a brazilian biotype.</title>
        <authorList>
            <person name="Quecine M.C."/>
            <person name="Pachon D.M.R."/>
            <person name="Bonatelli M.L."/>
            <person name="Correr F.H."/>
            <person name="Franceschini L.M."/>
            <person name="Leite T.F."/>
            <person name="Margarido G.R.A."/>
            <person name="Almeida C.A."/>
            <person name="Ferrarezi J.A."/>
            <person name="Labate C.A."/>
        </authorList>
    </citation>
    <scope>NUCLEOTIDE SEQUENCE</scope>
    <source>
        <strain evidence="1">MF-1</strain>
    </source>
</reference>
<evidence type="ECO:0000313" key="1">
    <source>
        <dbReference type="EMBL" id="MBW0490653.1"/>
    </source>
</evidence>
<dbReference type="Proteomes" id="UP000765509">
    <property type="component" value="Unassembled WGS sequence"/>
</dbReference>
<name>A0A9Q3CVE9_9BASI</name>
<comment type="caution">
    <text evidence="1">The sequence shown here is derived from an EMBL/GenBank/DDBJ whole genome shotgun (WGS) entry which is preliminary data.</text>
</comment>
<keyword evidence="2" id="KW-1185">Reference proteome</keyword>
<protein>
    <submittedName>
        <fullName evidence="1">Uncharacterized protein</fullName>
    </submittedName>
</protein>
<sequence length="102" mass="11593">MSSNDIDRKLKLGVAVNFWPDVVERTRKDDIGLGTDKGPPKRLAIVYHYYLLHYATQTCFGKRPKHAKFETSLQFLPPRGHCVSYGYYQIYITTGGELALGV</sequence>
<accession>A0A9Q3CVE9</accession>
<evidence type="ECO:0000313" key="2">
    <source>
        <dbReference type="Proteomes" id="UP000765509"/>
    </source>
</evidence>
<dbReference type="AlphaFoldDB" id="A0A9Q3CVE9"/>
<dbReference type="EMBL" id="AVOT02010695">
    <property type="protein sequence ID" value="MBW0490653.1"/>
    <property type="molecule type" value="Genomic_DNA"/>
</dbReference>
<organism evidence="1 2">
    <name type="scientific">Austropuccinia psidii MF-1</name>
    <dbReference type="NCBI Taxonomy" id="1389203"/>
    <lineage>
        <taxon>Eukaryota</taxon>
        <taxon>Fungi</taxon>
        <taxon>Dikarya</taxon>
        <taxon>Basidiomycota</taxon>
        <taxon>Pucciniomycotina</taxon>
        <taxon>Pucciniomycetes</taxon>
        <taxon>Pucciniales</taxon>
        <taxon>Sphaerophragmiaceae</taxon>
        <taxon>Austropuccinia</taxon>
    </lineage>
</organism>
<proteinExistence type="predicted"/>
<gene>
    <name evidence="1" type="ORF">O181_030368</name>
</gene>